<dbReference type="InterPro" id="IPR022666">
    <property type="entry name" value="Ribosomal_uL2_RNA-bd_dom"/>
</dbReference>
<comment type="function">
    <text evidence="6">One of the primary rRNA binding proteins. Required for association of the 30S and 50S subunits to form the 70S ribosome, for tRNA binding and peptide bond formation. It has been suggested to have peptidyltransferase activity; this is somewhat controversial. Makes several contacts with the 16S rRNA in the 70S ribosome.</text>
</comment>
<feature type="domain" description="Large ribosomal subunit protein uL2 RNA-binding" evidence="9">
    <location>
        <begin position="11"/>
        <end position="80"/>
    </location>
</feature>
<dbReference type="Proteomes" id="UP000001400">
    <property type="component" value="Chromosome"/>
</dbReference>
<sequence length="234" mass="25390">MGKRIIPQRRGRGTSVYRAPSHRYAGRPINPKVEKGKGVVKEIFHDPGHTAPLARVVLDNGDKVLMLAHAGMYEGQEIEIGADADIRPGNVLPLGSIPEGVPIYNIEAQPGDGGRYIRTGGNYAQIVTHGIKTTVQMPSGEFKLFDPRCRATIGVVAGGGRKDKPMLKAGKVYHAWRSKARKHVQVRGVAMNAVDHPHGGGNHQHVGRPSTVSRNAPPGRKVGRLSPKKKKKKR</sequence>
<dbReference type="NCBIfam" id="NF007180">
    <property type="entry name" value="PRK09612.1"/>
    <property type="match status" value="1"/>
</dbReference>
<dbReference type="InterPro" id="IPR022669">
    <property type="entry name" value="Ribosomal_uL2_C"/>
</dbReference>
<gene>
    <name evidence="6" type="primary">rpl2</name>
    <name evidence="10" type="ordered locus">Aboo_1518</name>
</gene>
<evidence type="ECO:0000256" key="3">
    <source>
        <dbReference type="ARBA" id="ARBA00022884"/>
    </source>
</evidence>
<dbReference type="GeneID" id="8828487"/>
<dbReference type="InterPro" id="IPR012340">
    <property type="entry name" value="NA-bd_OB-fold"/>
</dbReference>
<feature type="domain" description="Large ribosomal subunit protein uL2 C-terminal" evidence="8">
    <location>
        <begin position="86"/>
        <end position="218"/>
    </location>
</feature>
<dbReference type="Gene3D" id="4.10.950.10">
    <property type="entry name" value="Ribosomal protein L2, domain 3"/>
    <property type="match status" value="1"/>
</dbReference>
<name>D3TB45_ACIB4</name>
<dbReference type="PANTHER" id="PTHR13691:SF16">
    <property type="entry name" value="LARGE RIBOSOMAL SUBUNIT PROTEIN UL2"/>
    <property type="match status" value="1"/>
</dbReference>
<organism evidence="10 11">
    <name type="scientific">Aciduliprofundum boonei (strain DSM 19572 / T469)</name>
    <dbReference type="NCBI Taxonomy" id="439481"/>
    <lineage>
        <taxon>Archaea</taxon>
        <taxon>Methanobacteriati</taxon>
        <taxon>Thermoplasmatota</taxon>
        <taxon>DHVE2 group</taxon>
        <taxon>Candidatus Aciduliprofundum</taxon>
    </lineage>
</organism>
<dbReference type="Pfam" id="PF03947">
    <property type="entry name" value="Ribosomal_L2_C"/>
    <property type="match status" value="1"/>
</dbReference>
<dbReference type="InterPro" id="IPR002171">
    <property type="entry name" value="Ribosomal_uL2"/>
</dbReference>
<keyword evidence="5 6" id="KW-0687">Ribonucleoprotein</keyword>
<evidence type="ECO:0000313" key="11">
    <source>
        <dbReference type="Proteomes" id="UP000001400"/>
    </source>
</evidence>
<dbReference type="Pfam" id="PF00181">
    <property type="entry name" value="Ribosomal_L2_N"/>
    <property type="match status" value="1"/>
</dbReference>
<evidence type="ECO:0000256" key="4">
    <source>
        <dbReference type="ARBA" id="ARBA00022980"/>
    </source>
</evidence>
<keyword evidence="2 6" id="KW-0699">rRNA-binding</keyword>
<dbReference type="Gene3D" id="2.40.50.140">
    <property type="entry name" value="Nucleic acid-binding proteins"/>
    <property type="match status" value="1"/>
</dbReference>
<dbReference type="PIRSF" id="PIRSF002158">
    <property type="entry name" value="Ribosomal_L2"/>
    <property type="match status" value="1"/>
</dbReference>
<evidence type="ECO:0000256" key="1">
    <source>
        <dbReference type="ARBA" id="ARBA00005636"/>
    </source>
</evidence>
<dbReference type="SUPFAM" id="SSF50249">
    <property type="entry name" value="Nucleic acid-binding proteins"/>
    <property type="match status" value="1"/>
</dbReference>
<dbReference type="SMART" id="SM01383">
    <property type="entry name" value="Ribosomal_L2"/>
    <property type="match status" value="1"/>
</dbReference>
<dbReference type="GO" id="GO:0022625">
    <property type="term" value="C:cytosolic large ribosomal subunit"/>
    <property type="evidence" value="ECO:0007669"/>
    <property type="project" value="TreeGrafter"/>
</dbReference>
<dbReference type="KEGG" id="abi:Aboo_1518"/>
<dbReference type="SUPFAM" id="SSF50104">
    <property type="entry name" value="Translation proteins SH3-like domain"/>
    <property type="match status" value="1"/>
</dbReference>
<dbReference type="InterPro" id="IPR014726">
    <property type="entry name" value="Ribosomal_uL2_dom3"/>
</dbReference>
<dbReference type="SMART" id="SM01382">
    <property type="entry name" value="Ribosomal_L2_C"/>
    <property type="match status" value="1"/>
</dbReference>
<dbReference type="GO" id="GO:0003735">
    <property type="term" value="F:structural constituent of ribosome"/>
    <property type="evidence" value="ECO:0007669"/>
    <property type="project" value="InterPro"/>
</dbReference>
<dbReference type="GO" id="GO:0002181">
    <property type="term" value="P:cytoplasmic translation"/>
    <property type="evidence" value="ECO:0007669"/>
    <property type="project" value="TreeGrafter"/>
</dbReference>
<proteinExistence type="inferred from homology"/>
<evidence type="ECO:0000256" key="7">
    <source>
        <dbReference type="SAM" id="MobiDB-lite"/>
    </source>
</evidence>
<keyword evidence="4 6" id="KW-0689">Ribosomal protein</keyword>
<dbReference type="PANTHER" id="PTHR13691">
    <property type="entry name" value="RIBOSOMAL PROTEIN L2"/>
    <property type="match status" value="1"/>
</dbReference>
<dbReference type="InterPro" id="IPR023672">
    <property type="entry name" value="Ribosomal_uL2_arc_euk"/>
</dbReference>
<comment type="subunit">
    <text evidence="6">Part of the 50S ribosomal subunit. Forms a bridge to the 30S subunit in the 70S ribosome.</text>
</comment>
<accession>D3TB45</accession>
<evidence type="ECO:0000256" key="6">
    <source>
        <dbReference type="HAMAP-Rule" id="MF_01320"/>
    </source>
</evidence>
<dbReference type="Gene3D" id="2.30.30.30">
    <property type="match status" value="1"/>
</dbReference>
<feature type="region of interest" description="Disordered" evidence="7">
    <location>
        <begin position="194"/>
        <end position="234"/>
    </location>
</feature>
<evidence type="ECO:0000259" key="9">
    <source>
        <dbReference type="SMART" id="SM01383"/>
    </source>
</evidence>
<feature type="compositionally biased region" description="Basic residues" evidence="7">
    <location>
        <begin position="221"/>
        <end position="234"/>
    </location>
</feature>
<dbReference type="InterPro" id="IPR014722">
    <property type="entry name" value="Rib_uL2_dom2"/>
</dbReference>
<evidence type="ECO:0000259" key="8">
    <source>
        <dbReference type="SMART" id="SM01382"/>
    </source>
</evidence>
<dbReference type="EMBL" id="CP001941">
    <property type="protein sequence ID" value="ADD09324.1"/>
    <property type="molecule type" value="Genomic_DNA"/>
</dbReference>
<dbReference type="InterPro" id="IPR008991">
    <property type="entry name" value="Translation_prot_SH3-like_sf"/>
</dbReference>
<protein>
    <recommendedName>
        <fullName evidence="6">Large ribosomal subunit protein uL2</fullName>
    </recommendedName>
</protein>
<dbReference type="HOGENOM" id="CLU_036235_0_3_2"/>
<dbReference type="GO" id="GO:0019843">
    <property type="term" value="F:rRNA binding"/>
    <property type="evidence" value="ECO:0007669"/>
    <property type="project" value="UniProtKB-UniRule"/>
</dbReference>
<evidence type="ECO:0000256" key="2">
    <source>
        <dbReference type="ARBA" id="ARBA00022730"/>
    </source>
</evidence>
<dbReference type="HAMAP" id="MF_01320_A">
    <property type="entry name" value="Ribosomal_uL2_A"/>
    <property type="match status" value="1"/>
</dbReference>
<dbReference type="FunFam" id="4.10.950.10:FF:000002">
    <property type="entry name" value="60S ribosomal protein L2"/>
    <property type="match status" value="1"/>
</dbReference>
<reference evidence="10" key="1">
    <citation type="submission" date="2010-02" db="EMBL/GenBank/DDBJ databases">
        <title>Complete sequence of Aciduliprofundum boonei T469.</title>
        <authorList>
            <consortium name="US DOE Joint Genome Institute"/>
            <person name="Lucas S."/>
            <person name="Copeland A."/>
            <person name="Lapidus A."/>
            <person name="Cheng J.-F."/>
            <person name="Bruce D."/>
            <person name="Goodwin L."/>
            <person name="Pitluck S."/>
            <person name="Saunders E."/>
            <person name="Detter J.C."/>
            <person name="Han C."/>
            <person name="Tapia R."/>
            <person name="Land M."/>
            <person name="Hauser L."/>
            <person name="Kyrpides N."/>
            <person name="Mikhailova N."/>
            <person name="Flores G."/>
            <person name="Reysenbach A.-L."/>
            <person name="Woyke T."/>
        </authorList>
    </citation>
    <scope>NUCLEOTIDE SEQUENCE</scope>
    <source>
        <strain evidence="10">T469</strain>
    </source>
</reference>
<evidence type="ECO:0000313" key="10">
    <source>
        <dbReference type="EMBL" id="ADD09324.1"/>
    </source>
</evidence>
<comment type="similarity">
    <text evidence="1 6">Belongs to the universal ribosomal protein uL2 family.</text>
</comment>
<keyword evidence="3 6" id="KW-0694">RNA-binding</keyword>
<dbReference type="AlphaFoldDB" id="D3TB45"/>
<evidence type="ECO:0000256" key="5">
    <source>
        <dbReference type="ARBA" id="ARBA00023274"/>
    </source>
</evidence>
<dbReference type="RefSeq" id="WP_012997462.1">
    <property type="nucleotide sequence ID" value="NC_013926.1"/>
</dbReference>
<keyword evidence="11" id="KW-1185">Reference proteome</keyword>